<evidence type="ECO:0000256" key="8">
    <source>
        <dbReference type="RuleBase" id="RU363032"/>
    </source>
</evidence>
<dbReference type="PROSITE" id="PS50928">
    <property type="entry name" value="ABC_TM1"/>
    <property type="match status" value="1"/>
</dbReference>
<evidence type="ECO:0000256" key="5">
    <source>
        <dbReference type="ARBA" id="ARBA00022692"/>
    </source>
</evidence>
<evidence type="ECO:0000313" key="11">
    <source>
        <dbReference type="EMBL" id="EWY40163.1"/>
    </source>
</evidence>
<evidence type="ECO:0000256" key="9">
    <source>
        <dbReference type="SAM" id="MobiDB-lite"/>
    </source>
</evidence>
<feature type="transmembrane region" description="Helical" evidence="8">
    <location>
        <begin position="241"/>
        <end position="263"/>
    </location>
</feature>
<keyword evidence="4" id="KW-1003">Cell membrane</keyword>
<dbReference type="Proteomes" id="UP000019486">
    <property type="component" value="Unassembled WGS sequence"/>
</dbReference>
<evidence type="ECO:0000256" key="6">
    <source>
        <dbReference type="ARBA" id="ARBA00022989"/>
    </source>
</evidence>
<comment type="caution">
    <text evidence="11">The sequence shown here is derived from an EMBL/GenBank/DDBJ whole genome shotgun (WGS) entry which is preliminary data.</text>
</comment>
<evidence type="ECO:0000256" key="7">
    <source>
        <dbReference type="ARBA" id="ARBA00023136"/>
    </source>
</evidence>
<evidence type="ECO:0000313" key="12">
    <source>
        <dbReference type="Proteomes" id="UP000019486"/>
    </source>
</evidence>
<dbReference type="AlphaFoldDB" id="W9H8P8"/>
<sequence>MTGQLVNRWLIGIYLAGFFTYLFGPLIVMGITAFNSSNYPAVVPFEGATLEWFRILLSDGEVVQGLRTSLLIGVLVVCVSVPVGLAGAIVLTQIHARARPLYYLVVVSPVLTPGVIIGISTVIFWRDVTQTTGIRMFYDGIVMTVLSQSSFISAYCMLILLARLQRFDRSLEEAALDLGATHAQVFRDVLLPFLRPAMLSASVLAFLASFENYNTTTFAILADKTLTTVLAGRVRQGSTPAISALAVMIVAITVAAAVAYEILKRRDDARRKARKAAAAAEEGRDLTPVVVGGAPQSAMAD</sequence>
<name>W9H8P8_9PROT</name>
<feature type="domain" description="ABC transmembrane type-1" evidence="10">
    <location>
        <begin position="66"/>
        <end position="260"/>
    </location>
</feature>
<accession>W9H8P8</accession>
<organism evidence="11 12">
    <name type="scientific">Skermanella stibiiresistens SB22</name>
    <dbReference type="NCBI Taxonomy" id="1385369"/>
    <lineage>
        <taxon>Bacteria</taxon>
        <taxon>Pseudomonadati</taxon>
        <taxon>Pseudomonadota</taxon>
        <taxon>Alphaproteobacteria</taxon>
        <taxon>Rhodospirillales</taxon>
        <taxon>Azospirillaceae</taxon>
        <taxon>Skermanella</taxon>
    </lineage>
</organism>
<dbReference type="OrthoDB" id="9808399at2"/>
<dbReference type="Pfam" id="PF00528">
    <property type="entry name" value="BPD_transp_1"/>
    <property type="match status" value="1"/>
</dbReference>
<protein>
    <submittedName>
        <fullName evidence="11">Spermidine/putrescine ABC transporter permease</fullName>
    </submittedName>
</protein>
<keyword evidence="5 8" id="KW-0812">Transmembrane</keyword>
<keyword evidence="3 8" id="KW-0813">Transport</keyword>
<dbReference type="GO" id="GO:0055085">
    <property type="term" value="P:transmembrane transport"/>
    <property type="evidence" value="ECO:0007669"/>
    <property type="project" value="InterPro"/>
</dbReference>
<evidence type="ECO:0000256" key="2">
    <source>
        <dbReference type="ARBA" id="ARBA00007069"/>
    </source>
</evidence>
<gene>
    <name evidence="11" type="ORF">N825_36150</name>
</gene>
<comment type="similarity">
    <text evidence="2">Belongs to the binding-protein-dependent transport system permease family. CysTW subfamily.</text>
</comment>
<keyword evidence="6 8" id="KW-1133">Transmembrane helix</keyword>
<dbReference type="EMBL" id="AVFL01000008">
    <property type="protein sequence ID" value="EWY40163.1"/>
    <property type="molecule type" value="Genomic_DNA"/>
</dbReference>
<feature type="transmembrane region" description="Helical" evidence="8">
    <location>
        <begin position="101"/>
        <end position="125"/>
    </location>
</feature>
<feature type="transmembrane region" description="Helical" evidence="8">
    <location>
        <begin position="12"/>
        <end position="34"/>
    </location>
</feature>
<comment type="subcellular location">
    <subcellularLocation>
        <location evidence="1 8">Cell membrane</location>
        <topology evidence="1 8">Multi-pass membrane protein</topology>
    </subcellularLocation>
</comment>
<dbReference type="GO" id="GO:0005886">
    <property type="term" value="C:plasma membrane"/>
    <property type="evidence" value="ECO:0007669"/>
    <property type="project" value="UniProtKB-SubCell"/>
</dbReference>
<feature type="transmembrane region" description="Helical" evidence="8">
    <location>
        <begin position="137"/>
        <end position="161"/>
    </location>
</feature>
<dbReference type="CDD" id="cd06261">
    <property type="entry name" value="TM_PBP2"/>
    <property type="match status" value="1"/>
</dbReference>
<feature type="transmembrane region" description="Helical" evidence="8">
    <location>
        <begin position="197"/>
        <end position="221"/>
    </location>
</feature>
<dbReference type="SUPFAM" id="SSF161098">
    <property type="entry name" value="MetI-like"/>
    <property type="match status" value="1"/>
</dbReference>
<evidence type="ECO:0000259" key="10">
    <source>
        <dbReference type="PROSITE" id="PS50928"/>
    </source>
</evidence>
<proteinExistence type="inferred from homology"/>
<evidence type="ECO:0000256" key="4">
    <source>
        <dbReference type="ARBA" id="ARBA00022475"/>
    </source>
</evidence>
<dbReference type="PANTHER" id="PTHR43848:SF2">
    <property type="entry name" value="PUTRESCINE TRANSPORT SYSTEM PERMEASE PROTEIN POTI"/>
    <property type="match status" value="1"/>
</dbReference>
<keyword evidence="7 8" id="KW-0472">Membrane</keyword>
<dbReference type="PANTHER" id="PTHR43848">
    <property type="entry name" value="PUTRESCINE TRANSPORT SYSTEM PERMEASE PROTEIN POTI"/>
    <property type="match status" value="1"/>
</dbReference>
<keyword evidence="12" id="KW-1185">Reference proteome</keyword>
<dbReference type="InterPro" id="IPR051789">
    <property type="entry name" value="Bact_Polyamine_Transport"/>
</dbReference>
<dbReference type="RefSeq" id="WP_037451898.1">
    <property type="nucleotide sequence ID" value="NZ_AVFL01000008.1"/>
</dbReference>
<evidence type="ECO:0000256" key="1">
    <source>
        <dbReference type="ARBA" id="ARBA00004651"/>
    </source>
</evidence>
<reference evidence="11 12" key="1">
    <citation type="submission" date="2013-08" db="EMBL/GenBank/DDBJ databases">
        <title>The genome sequence of Skermanella stibiiresistens.</title>
        <authorList>
            <person name="Zhu W."/>
            <person name="Wang G."/>
        </authorList>
    </citation>
    <scope>NUCLEOTIDE SEQUENCE [LARGE SCALE GENOMIC DNA]</scope>
    <source>
        <strain evidence="11 12">SB22</strain>
    </source>
</reference>
<dbReference type="InterPro" id="IPR035906">
    <property type="entry name" value="MetI-like_sf"/>
</dbReference>
<dbReference type="InterPro" id="IPR000515">
    <property type="entry name" value="MetI-like"/>
</dbReference>
<feature type="transmembrane region" description="Helical" evidence="8">
    <location>
        <begin position="70"/>
        <end position="94"/>
    </location>
</feature>
<feature type="region of interest" description="Disordered" evidence="9">
    <location>
        <begin position="277"/>
        <end position="301"/>
    </location>
</feature>
<dbReference type="PATRIC" id="fig|1385369.3.peg.2535"/>
<evidence type="ECO:0000256" key="3">
    <source>
        <dbReference type="ARBA" id="ARBA00022448"/>
    </source>
</evidence>
<dbReference type="Gene3D" id="1.10.3720.10">
    <property type="entry name" value="MetI-like"/>
    <property type="match status" value="1"/>
</dbReference>
<dbReference type="STRING" id="1385369.N825_36150"/>